<comment type="subcellular location">
    <subcellularLocation>
        <location evidence="5">Cell inner membrane</location>
        <topology evidence="5">Multi-pass membrane protein</topology>
    </subcellularLocation>
    <subcellularLocation>
        <location evidence="2">Membrane</location>
        <topology evidence="2">Multi-pass membrane protein</topology>
    </subcellularLocation>
</comment>
<accession>A0AAW8QYZ3</accession>
<dbReference type="GO" id="GO:0009055">
    <property type="term" value="F:electron transfer activity"/>
    <property type="evidence" value="ECO:0007669"/>
    <property type="project" value="TreeGrafter"/>
</dbReference>
<comment type="cofactor">
    <cofactor evidence="7">
        <name>heme</name>
        <dbReference type="ChEBI" id="CHEBI:30413"/>
    </cofactor>
    <text evidence="7">The heme is bound between the two transmembrane subunits.</text>
</comment>
<protein>
    <recommendedName>
        <fullName evidence="5">Succinate dehydrogenase hydrophobic membrane anchor subunit</fullName>
    </recommendedName>
</protein>
<name>A0AAW8QYZ3_9ALTE</name>
<dbReference type="PANTHER" id="PTHR38689">
    <property type="entry name" value="SUCCINATE DEHYDROGENASE HYDROPHOBIC MEMBRANE ANCHOR SUBUNIT"/>
    <property type="match status" value="1"/>
</dbReference>
<comment type="pathway">
    <text evidence="5">Carbohydrate metabolism; tricarboxylic acid cycle.</text>
</comment>
<feature type="binding site" description="axial binding residue" evidence="7">
    <location>
        <position position="71"/>
    </location>
    <ligand>
        <name>heme</name>
        <dbReference type="ChEBI" id="CHEBI:30413"/>
        <note>ligand shared with second transmembrane subunit</note>
    </ligand>
    <ligandPart>
        <name>Fe</name>
        <dbReference type="ChEBI" id="CHEBI:18248"/>
    </ligandPart>
</feature>
<evidence type="ECO:0000256" key="2">
    <source>
        <dbReference type="ARBA" id="ARBA00004141"/>
    </source>
</evidence>
<evidence type="ECO:0000256" key="7">
    <source>
        <dbReference type="PIRSR" id="PIRSR000169-2"/>
    </source>
</evidence>
<dbReference type="GO" id="GO:0046872">
    <property type="term" value="F:metal ion binding"/>
    <property type="evidence" value="ECO:0007669"/>
    <property type="project" value="UniProtKB-KW"/>
</dbReference>
<evidence type="ECO:0000256" key="8">
    <source>
        <dbReference type="SAM" id="Phobius"/>
    </source>
</evidence>
<keyword evidence="5" id="KW-0997">Cell inner membrane</keyword>
<keyword evidence="5" id="KW-1003">Cell membrane</keyword>
<feature type="transmembrane region" description="Helical" evidence="8">
    <location>
        <begin position="95"/>
        <end position="113"/>
    </location>
</feature>
<comment type="function">
    <text evidence="1 5">Membrane-anchoring subunit of succinate dehydrogenase (SDH).</text>
</comment>
<keyword evidence="7" id="KW-0479">Metal-binding</keyword>
<dbReference type="AlphaFoldDB" id="A0AAW8QYZ3"/>
<keyword evidence="5" id="KW-0249">Electron transport</keyword>
<keyword evidence="4 8" id="KW-1133">Transmembrane helix</keyword>
<dbReference type="CDD" id="cd03494">
    <property type="entry name" value="SQR_TypeC_SdhD"/>
    <property type="match status" value="1"/>
</dbReference>
<keyword evidence="5" id="KW-0813">Transport</keyword>
<dbReference type="SUPFAM" id="SSF81343">
    <property type="entry name" value="Fumarate reductase respiratory complex transmembrane subunits"/>
    <property type="match status" value="1"/>
</dbReference>
<evidence type="ECO:0000313" key="9">
    <source>
        <dbReference type="EMBL" id="MDT0581734.1"/>
    </source>
</evidence>
<proteinExistence type="predicted"/>
<evidence type="ECO:0000256" key="4">
    <source>
        <dbReference type="ARBA" id="ARBA00022989"/>
    </source>
</evidence>
<dbReference type="PANTHER" id="PTHR38689:SF1">
    <property type="entry name" value="SUCCINATE DEHYDROGENASE HYDROPHOBIC MEMBRANE ANCHOR SUBUNIT"/>
    <property type="match status" value="1"/>
</dbReference>
<dbReference type="NCBIfam" id="TIGR02968">
    <property type="entry name" value="succ_dehyd_anc"/>
    <property type="match status" value="1"/>
</dbReference>
<dbReference type="RefSeq" id="WP_311360510.1">
    <property type="nucleotide sequence ID" value="NZ_JAVRIE010000001.1"/>
</dbReference>
<keyword evidence="5 8" id="KW-0472">Membrane</keyword>
<keyword evidence="7" id="KW-0349">Heme</keyword>
<keyword evidence="7" id="KW-0408">Iron</keyword>
<dbReference type="GO" id="GO:0005886">
    <property type="term" value="C:plasma membrane"/>
    <property type="evidence" value="ECO:0007669"/>
    <property type="project" value="UniProtKB-SubCell"/>
</dbReference>
<dbReference type="InterPro" id="IPR014312">
    <property type="entry name" value="Succ_DH_anchor"/>
</dbReference>
<evidence type="ECO:0000256" key="3">
    <source>
        <dbReference type="ARBA" id="ARBA00022692"/>
    </source>
</evidence>
<evidence type="ECO:0000313" key="10">
    <source>
        <dbReference type="Proteomes" id="UP001249020"/>
    </source>
</evidence>
<dbReference type="GO" id="GO:0017004">
    <property type="term" value="P:cytochrome complex assembly"/>
    <property type="evidence" value="ECO:0007669"/>
    <property type="project" value="TreeGrafter"/>
</dbReference>
<keyword evidence="3 8" id="KW-0812">Transmembrane</keyword>
<dbReference type="GO" id="GO:0006099">
    <property type="term" value="P:tricarboxylic acid cycle"/>
    <property type="evidence" value="ECO:0007669"/>
    <property type="project" value="UniProtKB-UniRule"/>
</dbReference>
<evidence type="ECO:0000256" key="6">
    <source>
        <dbReference type="PIRSR" id="PIRSR000169-1"/>
    </source>
</evidence>
<evidence type="ECO:0000256" key="1">
    <source>
        <dbReference type="ARBA" id="ARBA00004050"/>
    </source>
</evidence>
<dbReference type="GO" id="GO:0020037">
    <property type="term" value="F:heme binding"/>
    <property type="evidence" value="ECO:0007669"/>
    <property type="project" value="InterPro"/>
</dbReference>
<evidence type="ECO:0000256" key="5">
    <source>
        <dbReference type="PIRNR" id="PIRNR000169"/>
    </source>
</evidence>
<reference evidence="9 10" key="1">
    <citation type="submission" date="2023-09" db="EMBL/GenBank/DDBJ databases">
        <authorList>
            <person name="Rey-Velasco X."/>
        </authorList>
    </citation>
    <scope>NUCLEOTIDE SEQUENCE [LARGE SCALE GENOMIC DNA]</scope>
    <source>
        <strain evidence="9 10">W409</strain>
    </source>
</reference>
<feature type="transmembrane region" description="Helical" evidence="8">
    <location>
        <begin position="55"/>
        <end position="74"/>
    </location>
</feature>
<comment type="caution">
    <text evidence="9">The sequence shown here is derived from an EMBL/GenBank/DDBJ whole genome shotgun (WGS) entry which is preliminary data.</text>
</comment>
<dbReference type="Gene3D" id="1.20.1300.10">
    <property type="entry name" value="Fumarate reductase/succinate dehydrogenase, transmembrane subunit"/>
    <property type="match status" value="1"/>
</dbReference>
<feature type="transmembrane region" description="Helical" evidence="8">
    <location>
        <begin position="21"/>
        <end position="43"/>
    </location>
</feature>
<feature type="binding site" evidence="6">
    <location>
        <position position="83"/>
    </location>
    <ligand>
        <name>a ubiquinone</name>
        <dbReference type="ChEBI" id="CHEBI:16389"/>
    </ligand>
</feature>
<dbReference type="EMBL" id="JAVRIE010000001">
    <property type="protein sequence ID" value="MDT0581734.1"/>
    <property type="molecule type" value="Genomic_DNA"/>
</dbReference>
<organism evidence="9 10">
    <name type="scientific">Brumicola blandensis</name>
    <dbReference type="NCBI Taxonomy" id="3075611"/>
    <lineage>
        <taxon>Bacteria</taxon>
        <taxon>Pseudomonadati</taxon>
        <taxon>Pseudomonadota</taxon>
        <taxon>Gammaproteobacteria</taxon>
        <taxon>Alteromonadales</taxon>
        <taxon>Alteromonadaceae</taxon>
        <taxon>Brumicola</taxon>
    </lineage>
</organism>
<keyword evidence="10" id="KW-1185">Reference proteome</keyword>
<dbReference type="InterPro" id="IPR034804">
    <property type="entry name" value="SQR/QFR_C/D"/>
</dbReference>
<dbReference type="PIRSF" id="PIRSF000169">
    <property type="entry name" value="SDH_D"/>
    <property type="match status" value="1"/>
</dbReference>
<gene>
    <name evidence="9" type="primary">sdhD</name>
    <name evidence="9" type="ORF">RM544_04215</name>
</gene>
<keyword evidence="5" id="KW-0816">Tricarboxylic acid cycle</keyword>
<dbReference type="Proteomes" id="UP001249020">
    <property type="component" value="Unassembled WGS sequence"/>
</dbReference>
<sequence>MVTNQASIKRNGVQDYVSLRATAAIITAFTLFMVYFFVTTPVVSFEVWQGLFANIYMKAFTLAALISIMIHVRIGLWQVLTDYIKPAGLRAGLQYVLNLIAFAYVAVGLFVLWGV</sequence>